<dbReference type="Gene3D" id="1.20.1260.20">
    <property type="entry name" value="PPE superfamily"/>
    <property type="match status" value="1"/>
</dbReference>
<protein>
    <submittedName>
        <fullName evidence="4">PPE domain-containing protein</fullName>
    </submittedName>
</protein>
<dbReference type="SUPFAM" id="SSF140459">
    <property type="entry name" value="PE/PPE dimer-like"/>
    <property type="match status" value="1"/>
</dbReference>
<comment type="similarity">
    <text evidence="1">Belongs to the mycobacterial PPE family.</text>
</comment>
<evidence type="ECO:0000313" key="5">
    <source>
        <dbReference type="Proteomes" id="UP000682202"/>
    </source>
</evidence>
<keyword evidence="5" id="KW-1185">Reference proteome</keyword>
<gene>
    <name evidence="4" type="ORF">F6B93_22240</name>
</gene>
<feature type="compositionally biased region" description="Low complexity" evidence="2">
    <location>
        <begin position="306"/>
        <end position="322"/>
    </location>
</feature>
<dbReference type="Proteomes" id="UP000682202">
    <property type="component" value="Chromosome"/>
</dbReference>
<feature type="compositionally biased region" description="Gly residues" evidence="2">
    <location>
        <begin position="323"/>
        <end position="335"/>
    </location>
</feature>
<feature type="domain" description="PPE" evidence="3">
    <location>
        <begin position="3"/>
        <end position="159"/>
    </location>
</feature>
<dbReference type="RefSeq" id="WP_211697018.1">
    <property type="nucleotide sequence ID" value="NZ_CP046600.1"/>
</dbReference>
<name>A0A975PYN3_9MYCO</name>
<dbReference type="PANTHER" id="PTHR46766:SF1">
    <property type="entry name" value="GLUTAMINE-RICH PROTEIN 2"/>
    <property type="match status" value="1"/>
</dbReference>
<dbReference type="KEGG" id="mspg:F6B93_22240"/>
<dbReference type="PANTHER" id="PTHR46766">
    <property type="entry name" value="GLUTAMINE-RICH PROTEIN 2"/>
    <property type="match status" value="1"/>
</dbReference>
<sequence length="370" mass="37498">MLWHAMPPELNTARLMAGAGPAPMLAAAAGWEAFALALDGQAVELAARLNSLGEAWTGGGSDKAIAAALPMVTWLQTASAQAKMRGMQAIAQAGAYSQAMATTPSLPEIAANHITHAVLTATNFFGINTVPIAFNEIDYFVRMWTQAALAMDVYQAETTINTMFDKLEPMTAILDPGSAQAMPSNSMLGVASRVTGVPAEQLQQTARQVVEMGGPMQQLTQPMQQASSLLGQTGGAGGPGQALADEEAAQMGLVGTSPLSNHPLAGGSGPGLGSGLLRAESLPGAGGSLARTPMMTQLIEKPAGPSMVPAGASAGSSVAGGAAPVGGAMGQGAQSGGSSRPGLAAPAPLSQERDENDSDLGDHWDDEDDW</sequence>
<dbReference type="AlphaFoldDB" id="A0A975PYN3"/>
<reference evidence="4" key="1">
    <citation type="submission" date="2019-12" db="EMBL/GenBank/DDBJ databases">
        <title>Mycobacterium spongiae sp. nov.</title>
        <authorList>
            <person name="Stinear T."/>
        </authorList>
    </citation>
    <scope>NUCLEOTIDE SEQUENCE</scope>
    <source>
        <strain evidence="4">FSD4b-SM</strain>
    </source>
</reference>
<organism evidence="4 5">
    <name type="scientific">Mycobacterium spongiae</name>
    <dbReference type="NCBI Taxonomy" id="886343"/>
    <lineage>
        <taxon>Bacteria</taxon>
        <taxon>Bacillati</taxon>
        <taxon>Actinomycetota</taxon>
        <taxon>Actinomycetes</taxon>
        <taxon>Mycobacteriales</taxon>
        <taxon>Mycobacteriaceae</taxon>
        <taxon>Mycobacterium</taxon>
    </lineage>
</organism>
<evidence type="ECO:0000256" key="1">
    <source>
        <dbReference type="ARBA" id="ARBA00010652"/>
    </source>
</evidence>
<dbReference type="GO" id="GO:0052572">
    <property type="term" value="P:response to host immune response"/>
    <property type="evidence" value="ECO:0007669"/>
    <property type="project" value="TreeGrafter"/>
</dbReference>
<dbReference type="InterPro" id="IPR038332">
    <property type="entry name" value="PPE_sf"/>
</dbReference>
<dbReference type="Pfam" id="PF00823">
    <property type="entry name" value="PPE"/>
    <property type="match status" value="1"/>
</dbReference>
<feature type="region of interest" description="Disordered" evidence="2">
    <location>
        <begin position="306"/>
        <end position="370"/>
    </location>
</feature>
<evidence type="ECO:0000256" key="2">
    <source>
        <dbReference type="SAM" id="MobiDB-lite"/>
    </source>
</evidence>
<feature type="region of interest" description="Disordered" evidence="2">
    <location>
        <begin position="259"/>
        <end position="288"/>
    </location>
</feature>
<proteinExistence type="inferred from homology"/>
<dbReference type="InterPro" id="IPR000030">
    <property type="entry name" value="PPE_dom"/>
</dbReference>
<evidence type="ECO:0000259" key="3">
    <source>
        <dbReference type="Pfam" id="PF00823"/>
    </source>
</evidence>
<dbReference type="EMBL" id="CP046600">
    <property type="protein sequence ID" value="QUR69430.1"/>
    <property type="molecule type" value="Genomic_DNA"/>
</dbReference>
<accession>A0A975PYN3</accession>
<feature type="compositionally biased region" description="Acidic residues" evidence="2">
    <location>
        <begin position="354"/>
        <end position="370"/>
    </location>
</feature>
<evidence type="ECO:0000313" key="4">
    <source>
        <dbReference type="EMBL" id="QUR69430.1"/>
    </source>
</evidence>